<evidence type="ECO:0000256" key="7">
    <source>
        <dbReference type="ARBA" id="ARBA00022801"/>
    </source>
</evidence>
<dbReference type="NCBIfam" id="NF045699">
    <property type="entry name" value="AHLLactAiiA"/>
    <property type="match status" value="1"/>
</dbReference>
<keyword evidence="8" id="KW-0862">Zinc</keyword>
<evidence type="ECO:0000256" key="5">
    <source>
        <dbReference type="ARBA" id="ARBA00013131"/>
    </source>
</evidence>
<dbReference type="SMART" id="SM00849">
    <property type="entry name" value="Lactamase_B"/>
    <property type="match status" value="1"/>
</dbReference>
<comment type="catalytic activity">
    <reaction evidence="1">
        <text>an N-acyl-L-homoserine lactone + H2O = an N-acyl-L-homoserine + H(+)</text>
        <dbReference type="Rhea" id="RHEA:22576"/>
        <dbReference type="ChEBI" id="CHEBI:15377"/>
        <dbReference type="ChEBI" id="CHEBI:15378"/>
        <dbReference type="ChEBI" id="CHEBI:55474"/>
        <dbReference type="ChEBI" id="CHEBI:58921"/>
        <dbReference type="EC" id="3.1.1.81"/>
    </reaction>
</comment>
<dbReference type="SUPFAM" id="SSF56281">
    <property type="entry name" value="Metallo-hydrolase/oxidoreductase"/>
    <property type="match status" value="1"/>
</dbReference>
<dbReference type="InterPro" id="IPR001279">
    <property type="entry name" value="Metallo-B-lactamas"/>
</dbReference>
<dbReference type="EMBL" id="JN820132">
    <property type="protein sequence ID" value="AEY70474.1"/>
    <property type="molecule type" value="Genomic_DNA"/>
</dbReference>
<reference evidence="10" key="1">
    <citation type="submission" date="2011-09" db="EMBL/GenBank/DDBJ databases">
        <title>Isolation and cloning of AHL-genes from Bacillus thuringiensis.</title>
        <authorList>
            <person name="Narula R.K."/>
            <person name="Gouthami Krishna Kumari G."/>
            <person name="Kaur S."/>
        </authorList>
    </citation>
    <scope>NUCLEOTIDE SEQUENCE</scope>
    <source>
        <strain evidence="10">4J2</strain>
    </source>
</reference>
<protein>
    <recommendedName>
        <fullName evidence="5">quorum-quenching N-acyl-homoserine lactonase</fullName>
        <ecNumber evidence="5">3.1.1.81</ecNumber>
    </recommendedName>
</protein>
<proteinExistence type="inferred from homology"/>
<evidence type="ECO:0000256" key="2">
    <source>
        <dbReference type="ARBA" id="ARBA00001947"/>
    </source>
</evidence>
<comment type="subunit">
    <text evidence="4">Monomer.</text>
</comment>
<evidence type="ECO:0000256" key="6">
    <source>
        <dbReference type="ARBA" id="ARBA00022723"/>
    </source>
</evidence>
<dbReference type="Gene3D" id="3.60.15.10">
    <property type="entry name" value="Ribonuclease Z/Hydroxyacylglutathione hydrolase-like"/>
    <property type="match status" value="1"/>
</dbReference>
<dbReference type="InterPro" id="IPR036866">
    <property type="entry name" value="RibonucZ/Hydroxyglut_hydro"/>
</dbReference>
<dbReference type="EC" id="3.1.1.81" evidence="5"/>
<dbReference type="GO" id="GO:0046872">
    <property type="term" value="F:metal ion binding"/>
    <property type="evidence" value="ECO:0007669"/>
    <property type="project" value="UniProtKB-KW"/>
</dbReference>
<dbReference type="PANTHER" id="PTHR42978">
    <property type="entry name" value="QUORUM-QUENCHING LACTONASE YTNP-RELATED-RELATED"/>
    <property type="match status" value="1"/>
</dbReference>
<comment type="similarity">
    <text evidence="3">Belongs to the metallo-beta-lactamase superfamily.</text>
</comment>
<comment type="cofactor">
    <cofactor evidence="2">
        <name>Zn(2+)</name>
        <dbReference type="ChEBI" id="CHEBI:29105"/>
    </cofactor>
</comment>
<accession>K7NVG6</accession>
<dbReference type="FunFam" id="3.60.15.10:FF:000060">
    <property type="entry name" value="N-acyl homoserine lactonase AiiA"/>
    <property type="match status" value="1"/>
</dbReference>
<evidence type="ECO:0000256" key="8">
    <source>
        <dbReference type="ARBA" id="ARBA00022833"/>
    </source>
</evidence>
<evidence type="ECO:0000313" key="10">
    <source>
        <dbReference type="EMBL" id="AEY70474.1"/>
    </source>
</evidence>
<sequence length="253" mass="28277">MGSMTVKKLYFIPAGRCMLDHSSVNGTLAPGNLLNLPVWCYLLETEEGPILVDTGMPESAVNNEGLFNGTFVEGQILPKMTEEDRIVNILKRVGYEPDDLLYIISSHLHFDHAGGNGAFTNTPIIVQRTEYEAALHREEYMKECILPHLNYKIIEGDYKVVPGVQLLYTPGHSPGHQSLFIETEQSGSVLLTIDASYTKENFEDEVPFAGFDPELALSSIKRLKGVVAKEKPIVFFGHDIEQEKGCRVFPEYI</sequence>
<dbReference type="InterPro" id="IPR051013">
    <property type="entry name" value="MBL_superfamily_lactonases"/>
</dbReference>
<keyword evidence="6" id="KW-0479">Metal-binding</keyword>
<feature type="domain" description="Metallo-beta-lactamase" evidence="9">
    <location>
        <begin position="37"/>
        <end position="238"/>
    </location>
</feature>
<evidence type="ECO:0000256" key="3">
    <source>
        <dbReference type="ARBA" id="ARBA00007749"/>
    </source>
</evidence>
<dbReference type="CDD" id="cd07729">
    <property type="entry name" value="AHL_lactonase_MBL-fold"/>
    <property type="match status" value="1"/>
</dbReference>
<name>K7NVG6_BACTA</name>
<dbReference type="GO" id="GO:0102007">
    <property type="term" value="F:acyl-L-homoserine-lactone lactonohydrolase activity"/>
    <property type="evidence" value="ECO:0007669"/>
    <property type="project" value="UniProtKB-EC"/>
</dbReference>
<dbReference type="InterPro" id="IPR054870">
    <property type="entry name" value="AHLLactAiiA"/>
</dbReference>
<evidence type="ECO:0000256" key="4">
    <source>
        <dbReference type="ARBA" id="ARBA00011245"/>
    </source>
</evidence>
<dbReference type="PANTHER" id="PTHR42978:SF7">
    <property type="entry name" value="METALLO-HYDROLASE RV2300C-RELATED"/>
    <property type="match status" value="1"/>
</dbReference>
<evidence type="ECO:0000259" key="9">
    <source>
        <dbReference type="SMART" id="SM00849"/>
    </source>
</evidence>
<dbReference type="AlphaFoldDB" id="K7NVG6"/>
<dbReference type="Pfam" id="PF00753">
    <property type="entry name" value="Lactamase_B"/>
    <property type="match status" value="1"/>
</dbReference>
<keyword evidence="7" id="KW-0378">Hydrolase</keyword>
<evidence type="ECO:0000256" key="1">
    <source>
        <dbReference type="ARBA" id="ARBA00000450"/>
    </source>
</evidence>
<organism evidence="10">
    <name type="scientific">Bacillus thuringiensis subsp. aizawai</name>
    <dbReference type="NCBI Taxonomy" id="1433"/>
    <lineage>
        <taxon>Bacteria</taxon>
        <taxon>Bacillati</taxon>
        <taxon>Bacillota</taxon>
        <taxon>Bacilli</taxon>
        <taxon>Bacillales</taxon>
        <taxon>Bacillaceae</taxon>
        <taxon>Bacillus</taxon>
        <taxon>Bacillus cereus group</taxon>
    </lineage>
</organism>